<reference evidence="1 2" key="1">
    <citation type="submission" date="2018-06" db="EMBL/GenBank/DDBJ databases">
        <authorList>
            <consortium name="Pathogen Informatics"/>
            <person name="Doyle S."/>
        </authorList>
    </citation>
    <scope>NUCLEOTIDE SEQUENCE [LARGE SCALE GENOMIC DNA]</scope>
    <source>
        <strain evidence="1 2">NCTC11938</strain>
    </source>
</reference>
<dbReference type="RefSeq" id="WP_004246803.1">
    <property type="nucleotide sequence ID" value="NZ_CAXOIC010000006.1"/>
</dbReference>
<evidence type="ECO:0000313" key="1">
    <source>
        <dbReference type="EMBL" id="SUC38980.1"/>
    </source>
</evidence>
<sequence>MVKRKNRFSPAQIELWKKEQEDQEQRDAWLTESEEAIKRHMKDL</sequence>
<accession>A0A379GDC2</accession>
<protein>
    <submittedName>
        <fullName evidence="1">Uncharacterized protein</fullName>
    </submittedName>
</protein>
<name>A0A379GDC2_PROMI</name>
<dbReference type="AlphaFoldDB" id="A0A379GDC2"/>
<organism evidence="1 2">
    <name type="scientific">Proteus mirabilis</name>
    <dbReference type="NCBI Taxonomy" id="584"/>
    <lineage>
        <taxon>Bacteria</taxon>
        <taxon>Pseudomonadati</taxon>
        <taxon>Pseudomonadota</taxon>
        <taxon>Gammaproteobacteria</taxon>
        <taxon>Enterobacterales</taxon>
        <taxon>Morganellaceae</taxon>
        <taxon>Proteus</taxon>
    </lineage>
</organism>
<dbReference type="Proteomes" id="UP000254191">
    <property type="component" value="Unassembled WGS sequence"/>
</dbReference>
<proteinExistence type="predicted"/>
<evidence type="ECO:0000313" key="2">
    <source>
        <dbReference type="Proteomes" id="UP000254191"/>
    </source>
</evidence>
<gene>
    <name evidence="1" type="ORF">NCTC11938_03271</name>
</gene>
<dbReference type="EMBL" id="UGTS01000005">
    <property type="protein sequence ID" value="SUC38980.1"/>
    <property type="molecule type" value="Genomic_DNA"/>
</dbReference>